<proteinExistence type="predicted"/>
<dbReference type="STRING" id="655353.SAMN04488056_11321"/>
<dbReference type="RefSeq" id="WP_175528167.1">
    <property type="nucleotide sequence ID" value="NZ_FOVR01000013.1"/>
</dbReference>
<organism evidence="1 2">
    <name type="scientific">Cohaesibacter marisflavi</name>
    <dbReference type="NCBI Taxonomy" id="655353"/>
    <lineage>
        <taxon>Bacteria</taxon>
        <taxon>Pseudomonadati</taxon>
        <taxon>Pseudomonadota</taxon>
        <taxon>Alphaproteobacteria</taxon>
        <taxon>Hyphomicrobiales</taxon>
        <taxon>Cohaesibacteraceae</taxon>
    </lineage>
</organism>
<dbReference type="EMBL" id="FOVR01000013">
    <property type="protein sequence ID" value="SFO79847.1"/>
    <property type="molecule type" value="Genomic_DNA"/>
</dbReference>
<protein>
    <submittedName>
        <fullName evidence="1">Glycosyltransferase like family 2</fullName>
    </submittedName>
</protein>
<dbReference type="SUPFAM" id="SSF53448">
    <property type="entry name" value="Nucleotide-diphospho-sugar transferases"/>
    <property type="match status" value="1"/>
</dbReference>
<accession>A0A1I5K4C4</accession>
<dbReference type="AlphaFoldDB" id="A0A1I5K4C4"/>
<sequence length="606" mass="69684">MDTSPETSKAPSGSETGSTEFVAQQLLAPDPKINSEVDLFYHIDGQAGYDTELGTYYCFKESSLLFDGFFNAFPLHCYDLGPDHKLKIRIKIKGEGILRMYMAKNEASWEQLIHTLFDYDELETVEFDLPLLDGAGILFLQVYAKTEVTVVSADYIIEGPVLNDATITGVITTFKRDDAVQSTSDRLGAYFQENEDIADLFQLLVIDNGGDTDEISFSRGRVIKNKNYGGAGGFSRGLLETMEGDLSSHVLFMDDDATIFPESLRRTLAALRYCNDPKRAISGSMITEKNKWMMWENSALFNKRCIPLHCGVDLRKFEKVLFCAFDSQRHQNNRYGGWWYFCFPVAEVKNWTFPFFVRGDDIYFSLANDFHITTIPGVVSMQEDFSAKQSPQTIYLDMRNHLVQHLTFPMLRHSFWSDFSMLWRFFDRYNASYHYDSAEAINVAIEDVLKGPDFWTNDMDMSEKRAQIKALTKNEAISRDVDVGKIQLIKNGVGRFRKAHILRKLTLCGHILPSFFFFENGRRMPISQRAVPSETFLRSVVATMDSSDKSGYVCKIDRSRYFRNLKRFIKNVRAYAKARNKLIADYERMKDKDLNKGFWQKVLLED</sequence>
<keyword evidence="1" id="KW-0808">Transferase</keyword>
<dbReference type="Proteomes" id="UP000199236">
    <property type="component" value="Unassembled WGS sequence"/>
</dbReference>
<gene>
    <name evidence="1" type="ORF">SAMN04488056_11321</name>
</gene>
<reference evidence="1 2" key="1">
    <citation type="submission" date="2016-10" db="EMBL/GenBank/DDBJ databases">
        <authorList>
            <person name="de Groot N.N."/>
        </authorList>
    </citation>
    <scope>NUCLEOTIDE SEQUENCE [LARGE SCALE GENOMIC DNA]</scope>
    <source>
        <strain evidence="1 2">CGMCC 1.9157</strain>
    </source>
</reference>
<evidence type="ECO:0000313" key="1">
    <source>
        <dbReference type="EMBL" id="SFO79847.1"/>
    </source>
</evidence>
<dbReference type="Gene3D" id="3.90.550.60">
    <property type="match status" value="1"/>
</dbReference>
<keyword evidence="2" id="KW-1185">Reference proteome</keyword>
<dbReference type="InterPro" id="IPR029044">
    <property type="entry name" value="Nucleotide-diphossugar_trans"/>
</dbReference>
<dbReference type="GO" id="GO:0016740">
    <property type="term" value="F:transferase activity"/>
    <property type="evidence" value="ECO:0007669"/>
    <property type="project" value="UniProtKB-KW"/>
</dbReference>
<name>A0A1I5K4C4_9HYPH</name>
<evidence type="ECO:0000313" key="2">
    <source>
        <dbReference type="Proteomes" id="UP000199236"/>
    </source>
</evidence>